<dbReference type="Proteomes" id="UP001302329">
    <property type="component" value="Unassembled WGS sequence"/>
</dbReference>
<dbReference type="EMBL" id="JAYGHY010000112">
    <property type="protein sequence ID" value="MEA5444157.1"/>
    <property type="molecule type" value="Genomic_DNA"/>
</dbReference>
<protein>
    <submittedName>
        <fullName evidence="2">CocE/NonD family hydrolase</fullName>
    </submittedName>
</protein>
<dbReference type="InterPro" id="IPR005674">
    <property type="entry name" value="CocE/Ser_esterase"/>
</dbReference>
<evidence type="ECO:0000313" key="2">
    <source>
        <dbReference type="EMBL" id="MEA5444157.1"/>
    </source>
</evidence>
<dbReference type="SUPFAM" id="SSF53474">
    <property type="entry name" value="alpha/beta-Hydrolases"/>
    <property type="match status" value="1"/>
</dbReference>
<comment type="caution">
    <text evidence="2">The sequence shown here is derived from an EMBL/GenBank/DDBJ whole genome shotgun (WGS) entry which is preliminary data.</text>
</comment>
<reference evidence="2 3" key="1">
    <citation type="submission" date="2023-12" db="EMBL/GenBank/DDBJ databases">
        <title>Baltic Sea Cyanobacteria.</title>
        <authorList>
            <person name="Delbaje E."/>
            <person name="Fewer D.P."/>
            <person name="Shishido T.K."/>
        </authorList>
    </citation>
    <scope>NUCLEOTIDE SEQUENCE [LARGE SCALE GENOMIC DNA]</scope>
    <source>
        <strain evidence="2 3">UHCC 0281</strain>
    </source>
</reference>
<keyword evidence="3" id="KW-1185">Reference proteome</keyword>
<feature type="domain" description="Xaa-Pro dipeptidyl-peptidase-like" evidence="1">
    <location>
        <begin position="26"/>
        <end position="173"/>
    </location>
</feature>
<keyword evidence="2" id="KW-0378">Hydrolase</keyword>
<gene>
    <name evidence="2" type="ORF">VB739_16495</name>
</gene>
<dbReference type="GO" id="GO:0016787">
    <property type="term" value="F:hydrolase activity"/>
    <property type="evidence" value="ECO:0007669"/>
    <property type="project" value="UniProtKB-KW"/>
</dbReference>
<dbReference type="RefSeq" id="WP_323358088.1">
    <property type="nucleotide sequence ID" value="NZ_JAYGHY010000112.1"/>
</dbReference>
<proteinExistence type="predicted"/>
<dbReference type="InterPro" id="IPR029058">
    <property type="entry name" value="AB_hydrolase_fold"/>
</dbReference>
<evidence type="ECO:0000259" key="1">
    <source>
        <dbReference type="Pfam" id="PF02129"/>
    </source>
</evidence>
<accession>A0ABU5T059</accession>
<name>A0ABU5T059_9CYAN</name>
<dbReference type="Gene3D" id="3.40.50.1820">
    <property type="entry name" value="alpha/beta hydrolase"/>
    <property type="match status" value="1"/>
</dbReference>
<feature type="non-terminal residue" evidence="2">
    <location>
        <position position="174"/>
    </location>
</feature>
<evidence type="ECO:0000313" key="3">
    <source>
        <dbReference type="Proteomes" id="UP001302329"/>
    </source>
</evidence>
<sequence>MSSACTAPRSSEAVVRTLDATLQLADGVRLASRLWLPDGEGPWPVLVMRQPYGRAIASTVTYAHPSWYAGHGFLVVVQDVRGRGDSDGGFAGFAQEAADGAATIRWARALEGSNGRVGTYGFSYQGLSQLLNSAVDDDAALPDCLSPAMCGLDERLHWASEGGAHWWALGLGWA</sequence>
<dbReference type="Pfam" id="PF02129">
    <property type="entry name" value="Peptidase_S15"/>
    <property type="match status" value="1"/>
</dbReference>
<dbReference type="NCBIfam" id="TIGR00976">
    <property type="entry name" value="CocE_NonD"/>
    <property type="match status" value="1"/>
</dbReference>
<dbReference type="InterPro" id="IPR000383">
    <property type="entry name" value="Xaa-Pro-like_dom"/>
</dbReference>
<organism evidence="2 3">
    <name type="scientific">Cyanobium gracile UHCC 0281</name>
    <dbReference type="NCBI Taxonomy" id="3110309"/>
    <lineage>
        <taxon>Bacteria</taxon>
        <taxon>Bacillati</taxon>
        <taxon>Cyanobacteriota</taxon>
        <taxon>Cyanophyceae</taxon>
        <taxon>Synechococcales</taxon>
        <taxon>Prochlorococcaceae</taxon>
        <taxon>Cyanobium</taxon>
    </lineage>
</organism>